<evidence type="ECO:0000313" key="2">
    <source>
        <dbReference type="Proteomes" id="UP001314170"/>
    </source>
</evidence>
<reference evidence="1 2" key="1">
    <citation type="submission" date="2024-01" db="EMBL/GenBank/DDBJ databases">
        <authorList>
            <person name="Waweru B."/>
        </authorList>
    </citation>
    <scope>NUCLEOTIDE SEQUENCE [LARGE SCALE GENOMIC DNA]</scope>
</reference>
<name>A0AAV1QZT0_9ROSI</name>
<sequence length="84" mass="9426">MDWKMHLASREIEGLSLLSHESWQSHRKDYNGPLYLTKTSTITTLKVDSLLSFYAITQPRPIKALIMNGQNSGPEAGCAGSRFE</sequence>
<dbReference type="EMBL" id="CAWUPB010000851">
    <property type="protein sequence ID" value="CAK7327252.1"/>
    <property type="molecule type" value="Genomic_DNA"/>
</dbReference>
<dbReference type="Proteomes" id="UP001314170">
    <property type="component" value="Unassembled WGS sequence"/>
</dbReference>
<keyword evidence="2" id="KW-1185">Reference proteome</keyword>
<comment type="caution">
    <text evidence="1">The sequence shown here is derived from an EMBL/GenBank/DDBJ whole genome shotgun (WGS) entry which is preliminary data.</text>
</comment>
<dbReference type="AlphaFoldDB" id="A0AAV1QZT0"/>
<gene>
    <name evidence="1" type="ORF">DCAF_LOCUS4959</name>
</gene>
<accession>A0AAV1QZT0</accession>
<proteinExistence type="predicted"/>
<organism evidence="1 2">
    <name type="scientific">Dovyalis caffra</name>
    <dbReference type="NCBI Taxonomy" id="77055"/>
    <lineage>
        <taxon>Eukaryota</taxon>
        <taxon>Viridiplantae</taxon>
        <taxon>Streptophyta</taxon>
        <taxon>Embryophyta</taxon>
        <taxon>Tracheophyta</taxon>
        <taxon>Spermatophyta</taxon>
        <taxon>Magnoliopsida</taxon>
        <taxon>eudicotyledons</taxon>
        <taxon>Gunneridae</taxon>
        <taxon>Pentapetalae</taxon>
        <taxon>rosids</taxon>
        <taxon>fabids</taxon>
        <taxon>Malpighiales</taxon>
        <taxon>Salicaceae</taxon>
        <taxon>Flacourtieae</taxon>
        <taxon>Dovyalis</taxon>
    </lineage>
</organism>
<evidence type="ECO:0000313" key="1">
    <source>
        <dbReference type="EMBL" id="CAK7327252.1"/>
    </source>
</evidence>
<protein>
    <submittedName>
        <fullName evidence="1">Uncharacterized protein</fullName>
    </submittedName>
</protein>